<dbReference type="Proteomes" id="UP001153076">
    <property type="component" value="Unassembled WGS sequence"/>
</dbReference>
<evidence type="ECO:0000256" key="1">
    <source>
        <dbReference type="SAM" id="MobiDB-lite"/>
    </source>
</evidence>
<dbReference type="EMBL" id="JAKOGI010000467">
    <property type="protein sequence ID" value="KAJ8434578.1"/>
    <property type="molecule type" value="Genomic_DNA"/>
</dbReference>
<evidence type="ECO:0000313" key="3">
    <source>
        <dbReference type="Proteomes" id="UP001153076"/>
    </source>
</evidence>
<keyword evidence="3" id="KW-1185">Reference proteome</keyword>
<organism evidence="2 3">
    <name type="scientific">Carnegiea gigantea</name>
    <dbReference type="NCBI Taxonomy" id="171969"/>
    <lineage>
        <taxon>Eukaryota</taxon>
        <taxon>Viridiplantae</taxon>
        <taxon>Streptophyta</taxon>
        <taxon>Embryophyta</taxon>
        <taxon>Tracheophyta</taxon>
        <taxon>Spermatophyta</taxon>
        <taxon>Magnoliopsida</taxon>
        <taxon>eudicotyledons</taxon>
        <taxon>Gunneridae</taxon>
        <taxon>Pentapetalae</taxon>
        <taxon>Caryophyllales</taxon>
        <taxon>Cactineae</taxon>
        <taxon>Cactaceae</taxon>
        <taxon>Cactoideae</taxon>
        <taxon>Echinocereeae</taxon>
        <taxon>Carnegiea</taxon>
    </lineage>
</organism>
<protein>
    <submittedName>
        <fullName evidence="2">Uncharacterized protein</fullName>
    </submittedName>
</protein>
<evidence type="ECO:0000313" key="2">
    <source>
        <dbReference type="EMBL" id="KAJ8434578.1"/>
    </source>
</evidence>
<sequence>MKRSMPIPHRTSDNVVDVVMGDGDLHSAHVPESQRLTESGILGQGPISYKATLQCNNPNLSFETRENPIWKELNIAEISEDDEPPEEDDLTCPTILLTVAEKQLLREPWRHALIIKMFDRGIGLLQLRRRLKAKWALKGDFSLIDIGPKEDACPHEKNTAQNGKDSQELEVPDQAKHLGTEDKTYGSWMLVRKPARRRSARQPLENGGDQGSRFCALATIDLNMEVETENPADIPVEDQTLITLVHQEPILEEEDYGKSSQACTRQLTLSKESNKVSTFHVSNFQQRPPHPETCSNPAYSNKALSKPTPLETHYTRPSWTSRDLMILGMGYGQAITWVLISVLNMAPF</sequence>
<accession>A0A9Q1QA40</accession>
<name>A0A9Q1QA40_9CARY</name>
<reference evidence="2" key="1">
    <citation type="submission" date="2022-04" db="EMBL/GenBank/DDBJ databases">
        <title>Carnegiea gigantea Genome sequencing and assembly v2.</title>
        <authorList>
            <person name="Copetti D."/>
            <person name="Sanderson M.J."/>
            <person name="Burquez A."/>
            <person name="Wojciechowski M.F."/>
        </authorList>
    </citation>
    <scope>NUCLEOTIDE SEQUENCE</scope>
    <source>
        <strain evidence="2">SGP5-SGP5p</strain>
        <tissue evidence="2">Aerial part</tissue>
    </source>
</reference>
<feature type="compositionally biased region" description="Polar residues" evidence="1">
    <location>
        <begin position="293"/>
        <end position="303"/>
    </location>
</feature>
<proteinExistence type="predicted"/>
<dbReference type="AlphaFoldDB" id="A0A9Q1QA40"/>
<feature type="region of interest" description="Disordered" evidence="1">
    <location>
        <begin position="283"/>
        <end position="311"/>
    </location>
</feature>
<gene>
    <name evidence="2" type="ORF">Cgig2_008347</name>
</gene>
<comment type="caution">
    <text evidence="2">The sequence shown here is derived from an EMBL/GenBank/DDBJ whole genome shotgun (WGS) entry which is preliminary data.</text>
</comment>